<accession>A0A1M5YAP2</accession>
<protein>
    <submittedName>
        <fullName evidence="1">Uncharacterized protein</fullName>
    </submittedName>
</protein>
<dbReference type="Proteomes" id="UP000184526">
    <property type="component" value="Unassembled WGS sequence"/>
</dbReference>
<dbReference type="AlphaFoldDB" id="A0A1M5YAP2"/>
<reference evidence="1 2" key="1">
    <citation type="submission" date="2016-11" db="EMBL/GenBank/DDBJ databases">
        <authorList>
            <person name="Jaros S."/>
            <person name="Januszkiewicz K."/>
            <person name="Wedrychowicz H."/>
        </authorList>
    </citation>
    <scope>NUCLEOTIDE SEQUENCE [LARGE SCALE GENOMIC DNA]</scope>
    <source>
        <strain evidence="1 2">DSM 3089</strain>
    </source>
</reference>
<evidence type="ECO:0000313" key="2">
    <source>
        <dbReference type="Proteomes" id="UP000184526"/>
    </source>
</evidence>
<dbReference type="EMBL" id="FQXP01000012">
    <property type="protein sequence ID" value="SHI08898.1"/>
    <property type="molecule type" value="Genomic_DNA"/>
</dbReference>
<organism evidence="1 2">
    <name type="scientific">Clostridium collagenovorans DSM 3089</name>
    <dbReference type="NCBI Taxonomy" id="1121306"/>
    <lineage>
        <taxon>Bacteria</taxon>
        <taxon>Bacillati</taxon>
        <taxon>Bacillota</taxon>
        <taxon>Clostridia</taxon>
        <taxon>Eubacteriales</taxon>
        <taxon>Clostridiaceae</taxon>
        <taxon>Clostridium</taxon>
    </lineage>
</organism>
<sequence length="277" mass="30085">MRNKNAFMAIALGLVLTTAGSGATYAYFSSQIVQSNTVRMSVFKKFKIDFTVNSTKAVESVNGKFASYTTENTDNNLGGMKFKIKAETENGKESLGNDIKIVFGANWDKKNTATWNPSTKTIYAYLQPSLLYYESGIENLINKASIPDIKKIDFDKIGGLSGIALSTSDTCSATLSGGINTVKATKESTMLTISKAPEIDGSFDINFKNNNNINITKTIKVSTSDSAKSILNKVKDNLLSVDTINKSYDIKVNSNTITITNKNAGKNTDIDINLLVK</sequence>
<proteinExistence type="predicted"/>
<name>A0A1M5YAP2_9CLOT</name>
<gene>
    <name evidence="1" type="ORF">SAMN02745196_02779</name>
</gene>
<dbReference type="STRING" id="1121306.SAMN02745196_02779"/>
<evidence type="ECO:0000313" key="1">
    <source>
        <dbReference type="EMBL" id="SHI08898.1"/>
    </source>
</evidence>
<keyword evidence="2" id="KW-1185">Reference proteome</keyword>